<keyword evidence="2" id="KW-1185">Reference proteome</keyword>
<dbReference type="Proteomes" id="UP001148629">
    <property type="component" value="Unassembled WGS sequence"/>
</dbReference>
<protein>
    <submittedName>
        <fullName evidence="1">Uncharacterized protein</fullName>
    </submittedName>
</protein>
<evidence type="ECO:0000313" key="1">
    <source>
        <dbReference type="EMBL" id="KAJ3523651.1"/>
    </source>
</evidence>
<comment type="caution">
    <text evidence="1">The sequence shown here is derived from an EMBL/GenBank/DDBJ whole genome shotgun (WGS) entry which is preliminary data.</text>
</comment>
<organism evidence="1 2">
    <name type="scientific">Fusarium decemcellulare</name>
    <dbReference type="NCBI Taxonomy" id="57161"/>
    <lineage>
        <taxon>Eukaryota</taxon>
        <taxon>Fungi</taxon>
        <taxon>Dikarya</taxon>
        <taxon>Ascomycota</taxon>
        <taxon>Pezizomycotina</taxon>
        <taxon>Sordariomycetes</taxon>
        <taxon>Hypocreomycetidae</taxon>
        <taxon>Hypocreales</taxon>
        <taxon>Nectriaceae</taxon>
        <taxon>Fusarium</taxon>
        <taxon>Fusarium decemcellulare species complex</taxon>
    </lineage>
</organism>
<accession>A0ACC1RT93</accession>
<reference evidence="1" key="1">
    <citation type="submission" date="2022-08" db="EMBL/GenBank/DDBJ databases">
        <title>Genome Sequence of Fusarium decemcellulare.</title>
        <authorList>
            <person name="Buettner E."/>
        </authorList>
    </citation>
    <scope>NUCLEOTIDE SEQUENCE</scope>
    <source>
        <strain evidence="1">Babe19</strain>
    </source>
</reference>
<dbReference type="EMBL" id="JANRMS010002215">
    <property type="protein sequence ID" value="KAJ3523651.1"/>
    <property type="molecule type" value="Genomic_DNA"/>
</dbReference>
<sequence length="130" mass="14310">MTDPTPIASRSIRNCHADAPTDNGHAIESLPITPRVPANRPSTTLVTAVSNNMNRLAVNTGIVGNLVINVSSPEWLQLVDERSFRFQRCSIFENRRCSVNINQDAAPHAVETCVPVKDILIHVAHCFMKP</sequence>
<evidence type="ECO:0000313" key="2">
    <source>
        <dbReference type="Proteomes" id="UP001148629"/>
    </source>
</evidence>
<proteinExistence type="predicted"/>
<name>A0ACC1RT93_9HYPO</name>
<gene>
    <name evidence="1" type="ORF">NM208_g12372</name>
</gene>